<keyword evidence="9" id="KW-1185">Reference proteome</keyword>
<keyword evidence="5" id="KW-0694">RNA-binding</keyword>
<organism evidence="8 9">
    <name type="scientific">Chitinimonas lacunae</name>
    <dbReference type="NCBI Taxonomy" id="1963018"/>
    <lineage>
        <taxon>Bacteria</taxon>
        <taxon>Pseudomonadati</taxon>
        <taxon>Pseudomonadota</taxon>
        <taxon>Betaproteobacteria</taxon>
        <taxon>Neisseriales</taxon>
        <taxon>Chitinibacteraceae</taxon>
        <taxon>Chitinimonas</taxon>
    </lineage>
</organism>
<comment type="similarity">
    <text evidence="1 5 6">Belongs to the universal ribosomal protein uL24 family.</text>
</comment>
<evidence type="ECO:0000256" key="5">
    <source>
        <dbReference type="HAMAP-Rule" id="MF_01326"/>
    </source>
</evidence>
<evidence type="ECO:0000256" key="2">
    <source>
        <dbReference type="ARBA" id="ARBA00022980"/>
    </source>
</evidence>
<accession>A0ABV8MNM5</accession>
<comment type="function">
    <text evidence="5">One of the proteins that surrounds the polypeptide exit tunnel on the outside of the subunit.</text>
</comment>
<sequence length="105" mass="11400">MKKIRKGDEVIVITGKDKGKRGTVLRVLVDDKVVVEGVNVVKKHQRPNPMRGVAGGIVEKTLPLQVSNVAIFNPATQKADRVGFKLLEDGKKVRIFKSNGEVVGG</sequence>
<dbReference type="SMART" id="SM00739">
    <property type="entry name" value="KOW"/>
    <property type="match status" value="1"/>
</dbReference>
<dbReference type="Proteomes" id="UP001595791">
    <property type="component" value="Unassembled WGS sequence"/>
</dbReference>
<name>A0ABV8MNM5_9NEIS</name>
<gene>
    <name evidence="5 8" type="primary">rplX</name>
    <name evidence="8" type="ORF">ACFOW7_10520</name>
</gene>
<keyword evidence="3 5" id="KW-0687">Ribonucleoprotein</keyword>
<keyword evidence="2 5" id="KW-0689">Ribosomal protein</keyword>
<dbReference type="InterPro" id="IPR005824">
    <property type="entry name" value="KOW"/>
</dbReference>
<dbReference type="PROSITE" id="PS01108">
    <property type="entry name" value="RIBOSOMAL_L24"/>
    <property type="match status" value="1"/>
</dbReference>
<comment type="caution">
    <text evidence="8">The sequence shown here is derived from an EMBL/GenBank/DDBJ whole genome shotgun (WGS) entry which is preliminary data.</text>
</comment>
<dbReference type="InterPro" id="IPR041988">
    <property type="entry name" value="Ribosomal_uL24_KOW"/>
</dbReference>
<dbReference type="InterPro" id="IPR005825">
    <property type="entry name" value="Ribosomal_uL24_CS"/>
</dbReference>
<protein>
    <recommendedName>
        <fullName evidence="4 5">Large ribosomal subunit protein uL24</fullName>
    </recommendedName>
</protein>
<dbReference type="HAMAP" id="MF_01326_B">
    <property type="entry name" value="Ribosomal_uL24_B"/>
    <property type="match status" value="1"/>
</dbReference>
<dbReference type="SUPFAM" id="SSF50104">
    <property type="entry name" value="Translation proteins SH3-like domain"/>
    <property type="match status" value="1"/>
</dbReference>
<dbReference type="Pfam" id="PF17136">
    <property type="entry name" value="ribosomal_L24"/>
    <property type="match status" value="1"/>
</dbReference>
<dbReference type="InterPro" id="IPR057264">
    <property type="entry name" value="Ribosomal_uL24_C"/>
</dbReference>
<dbReference type="NCBIfam" id="TIGR01079">
    <property type="entry name" value="rplX_bact"/>
    <property type="match status" value="1"/>
</dbReference>
<reference evidence="9" key="1">
    <citation type="journal article" date="2019" name="Int. J. Syst. Evol. Microbiol.">
        <title>The Global Catalogue of Microorganisms (GCM) 10K type strain sequencing project: providing services to taxonomists for standard genome sequencing and annotation.</title>
        <authorList>
            <consortium name="The Broad Institute Genomics Platform"/>
            <consortium name="The Broad Institute Genome Sequencing Center for Infectious Disease"/>
            <person name="Wu L."/>
            <person name="Ma J."/>
        </authorList>
    </citation>
    <scope>NUCLEOTIDE SEQUENCE [LARGE SCALE GENOMIC DNA]</scope>
    <source>
        <strain evidence="9">LMG 29894</strain>
    </source>
</reference>
<dbReference type="RefSeq" id="WP_378163911.1">
    <property type="nucleotide sequence ID" value="NZ_JBHSBU010000001.1"/>
</dbReference>
<dbReference type="InterPro" id="IPR008991">
    <property type="entry name" value="Translation_prot_SH3-like_sf"/>
</dbReference>
<dbReference type="Gene3D" id="2.30.30.30">
    <property type="match status" value="1"/>
</dbReference>
<dbReference type="Pfam" id="PF00467">
    <property type="entry name" value="KOW"/>
    <property type="match status" value="1"/>
</dbReference>
<dbReference type="InterPro" id="IPR003256">
    <property type="entry name" value="Ribosomal_uL24"/>
</dbReference>
<dbReference type="PANTHER" id="PTHR12903">
    <property type="entry name" value="MITOCHONDRIAL RIBOSOMAL PROTEIN L24"/>
    <property type="match status" value="1"/>
</dbReference>
<evidence type="ECO:0000313" key="9">
    <source>
        <dbReference type="Proteomes" id="UP001595791"/>
    </source>
</evidence>
<comment type="function">
    <text evidence="5">One of two assembly initiator proteins, it binds directly to the 5'-end of the 23S rRNA, where it nucleates assembly of the 50S subunit.</text>
</comment>
<evidence type="ECO:0000256" key="6">
    <source>
        <dbReference type="RuleBase" id="RU003477"/>
    </source>
</evidence>
<evidence type="ECO:0000256" key="1">
    <source>
        <dbReference type="ARBA" id="ARBA00010618"/>
    </source>
</evidence>
<evidence type="ECO:0000256" key="3">
    <source>
        <dbReference type="ARBA" id="ARBA00023274"/>
    </source>
</evidence>
<feature type="domain" description="KOW" evidence="7">
    <location>
        <begin position="3"/>
        <end position="30"/>
    </location>
</feature>
<dbReference type="EMBL" id="JBHSBU010000001">
    <property type="protein sequence ID" value="MFC4159782.1"/>
    <property type="molecule type" value="Genomic_DNA"/>
</dbReference>
<dbReference type="CDD" id="cd06089">
    <property type="entry name" value="KOW_RPL26"/>
    <property type="match status" value="1"/>
</dbReference>
<keyword evidence="5" id="KW-0699">rRNA-binding</keyword>
<evidence type="ECO:0000313" key="8">
    <source>
        <dbReference type="EMBL" id="MFC4159782.1"/>
    </source>
</evidence>
<evidence type="ECO:0000259" key="7">
    <source>
        <dbReference type="SMART" id="SM00739"/>
    </source>
</evidence>
<evidence type="ECO:0000256" key="4">
    <source>
        <dbReference type="ARBA" id="ARBA00035206"/>
    </source>
</evidence>
<dbReference type="InterPro" id="IPR014722">
    <property type="entry name" value="Rib_uL2_dom2"/>
</dbReference>
<dbReference type="GO" id="GO:0005840">
    <property type="term" value="C:ribosome"/>
    <property type="evidence" value="ECO:0007669"/>
    <property type="project" value="UniProtKB-KW"/>
</dbReference>
<comment type="subunit">
    <text evidence="5">Part of the 50S ribosomal subunit.</text>
</comment>
<proteinExistence type="inferred from homology"/>